<name>A0A543AS67_9ACTN</name>
<evidence type="ECO:0000313" key="2">
    <source>
        <dbReference type="Proteomes" id="UP000317043"/>
    </source>
</evidence>
<dbReference type="Proteomes" id="UP000317043">
    <property type="component" value="Unassembled WGS sequence"/>
</dbReference>
<dbReference type="OrthoDB" id="2426596at2"/>
<protein>
    <submittedName>
        <fullName evidence="1">Uncharacterized protein</fullName>
    </submittedName>
</protein>
<evidence type="ECO:0000313" key="1">
    <source>
        <dbReference type="EMBL" id="TQL75396.1"/>
    </source>
</evidence>
<comment type="caution">
    <text evidence="1">The sequence shown here is derived from an EMBL/GenBank/DDBJ whole genome shotgun (WGS) entry which is preliminary data.</text>
</comment>
<gene>
    <name evidence="1" type="ORF">FB566_0898</name>
</gene>
<dbReference type="EMBL" id="VFOW01000001">
    <property type="protein sequence ID" value="TQL75396.1"/>
    <property type="molecule type" value="Genomic_DNA"/>
</dbReference>
<sequence>MYEAETEDLAAYRRAQDEGLTDEPGWPADPGQGWRRLRWHELAERTGNPVVVQHVAPQYRVPSFRAFFSVKQGDGLWETISWPDWGTLDRESFHSLAAVLQRFSGSDTVTFAHPCPLRDPEVEPHVFRGRLGDLALLEQLDAYHTPANMWPADRSWLVYTDWDLSGTKIYGPPELLTMIEEDKFLETVWLPLPGDTS</sequence>
<proteinExistence type="predicted"/>
<reference evidence="1 2" key="1">
    <citation type="submission" date="2019-06" db="EMBL/GenBank/DDBJ databases">
        <title>Sequencing the genomes of 1000 actinobacteria strains.</title>
        <authorList>
            <person name="Klenk H.-P."/>
        </authorList>
    </citation>
    <scope>NUCLEOTIDE SEQUENCE [LARGE SCALE GENOMIC DNA]</scope>
    <source>
        <strain evidence="1 2">DSM 45928</strain>
    </source>
</reference>
<dbReference type="RefSeq" id="WP_142035227.1">
    <property type="nucleotide sequence ID" value="NZ_JBHTGS010000001.1"/>
</dbReference>
<keyword evidence="2" id="KW-1185">Reference proteome</keyword>
<organism evidence="1 2">
    <name type="scientific">Stackebrandtia endophytica</name>
    <dbReference type="NCBI Taxonomy" id="1496996"/>
    <lineage>
        <taxon>Bacteria</taxon>
        <taxon>Bacillati</taxon>
        <taxon>Actinomycetota</taxon>
        <taxon>Actinomycetes</taxon>
        <taxon>Glycomycetales</taxon>
        <taxon>Glycomycetaceae</taxon>
        <taxon>Stackebrandtia</taxon>
    </lineage>
</organism>
<accession>A0A543AS67</accession>
<dbReference type="InParanoid" id="A0A543AS67"/>
<dbReference type="AlphaFoldDB" id="A0A543AS67"/>